<name>A0AAU8CFL6_9EURY</name>
<dbReference type="EMBL" id="CP159204">
    <property type="protein sequence ID" value="XCF16829.1"/>
    <property type="molecule type" value="Genomic_DNA"/>
</dbReference>
<dbReference type="SUPFAM" id="SSF54631">
    <property type="entry name" value="CBS-domain pair"/>
    <property type="match status" value="1"/>
</dbReference>
<dbReference type="RefSeq" id="WP_353634576.1">
    <property type="nucleotide sequence ID" value="NZ_CP159204.1"/>
</dbReference>
<dbReference type="PANTHER" id="PTHR43080">
    <property type="entry name" value="CBS DOMAIN-CONTAINING PROTEIN CBSX3, MITOCHONDRIAL"/>
    <property type="match status" value="1"/>
</dbReference>
<dbReference type="PROSITE" id="PS51371">
    <property type="entry name" value="CBS"/>
    <property type="match status" value="2"/>
</dbReference>
<sequence length="140" mass="15226">MRVRNVMSTDVLAIDAEESVRDAVGRMLDRETGSVVVEKDGNPAGILTKVDVMTAGHEHDRPLSEIPVYAAASHPLITVEPSATVRAAAAQMFDYGVHHLPVADGLDVVGVVTATDLLEAQDDLLREAHETDERRTEWED</sequence>
<dbReference type="CDD" id="cd17776">
    <property type="entry name" value="CBS_pair_arch"/>
    <property type="match status" value="1"/>
</dbReference>
<dbReference type="AlphaFoldDB" id="A0AAU8CFL6"/>
<dbReference type="InterPro" id="IPR046342">
    <property type="entry name" value="CBS_dom_sf"/>
</dbReference>
<dbReference type="Gene3D" id="3.10.580.10">
    <property type="entry name" value="CBS-domain"/>
    <property type="match status" value="1"/>
</dbReference>
<evidence type="ECO:0000256" key="1">
    <source>
        <dbReference type="ARBA" id="ARBA00023122"/>
    </source>
</evidence>
<evidence type="ECO:0000313" key="4">
    <source>
        <dbReference type="EMBL" id="XCF16829.1"/>
    </source>
</evidence>
<dbReference type="InterPro" id="IPR051257">
    <property type="entry name" value="Diverse_CBS-Domain"/>
</dbReference>
<dbReference type="Pfam" id="PF00571">
    <property type="entry name" value="CBS"/>
    <property type="match status" value="2"/>
</dbReference>
<evidence type="ECO:0000256" key="2">
    <source>
        <dbReference type="PROSITE-ProRule" id="PRU00703"/>
    </source>
</evidence>
<keyword evidence="1 2" id="KW-0129">CBS domain</keyword>
<dbReference type="InterPro" id="IPR000644">
    <property type="entry name" value="CBS_dom"/>
</dbReference>
<dbReference type="PANTHER" id="PTHR43080:SF2">
    <property type="entry name" value="CBS DOMAIN-CONTAINING PROTEIN"/>
    <property type="match status" value="1"/>
</dbReference>
<protein>
    <submittedName>
        <fullName evidence="4">CBS domain-containing protein</fullName>
    </submittedName>
</protein>
<feature type="domain" description="CBS" evidence="3">
    <location>
        <begin position="72"/>
        <end position="131"/>
    </location>
</feature>
<dbReference type="KEGG" id="hanx:ABSL23_02145"/>
<feature type="domain" description="CBS" evidence="3">
    <location>
        <begin position="7"/>
        <end position="63"/>
    </location>
</feature>
<dbReference type="SMART" id="SM00116">
    <property type="entry name" value="CBS"/>
    <property type="match status" value="2"/>
</dbReference>
<proteinExistence type="predicted"/>
<organism evidence="4">
    <name type="scientific">Halobacterium sp. NMX12-1</name>
    <dbReference type="NCBI Taxonomy" id="3166650"/>
    <lineage>
        <taxon>Archaea</taxon>
        <taxon>Methanobacteriati</taxon>
        <taxon>Methanobacteriota</taxon>
        <taxon>Stenosarchaea group</taxon>
        <taxon>Halobacteria</taxon>
        <taxon>Halobacteriales</taxon>
        <taxon>Halobacteriaceae</taxon>
        <taxon>Halobacterium</taxon>
    </lineage>
</organism>
<dbReference type="GeneID" id="91107913"/>
<reference evidence="4" key="1">
    <citation type="submission" date="2024-06" db="EMBL/GenBank/DDBJ databases">
        <title>Genome Sequence of an extremely halophilic archaeon isolated from Permian era halite, Salado Formation, Carlsbad, New Mexico: Halobacterium sp. strain NMX12-1.</title>
        <authorList>
            <person name="Sotoa L."/>
            <person name="DasSarma P."/>
            <person name="Anton B.P."/>
            <person name="Vincze T."/>
            <person name="Verma I."/>
            <person name="Eralp B."/>
            <person name="Powers D.W."/>
            <person name="Dozier B.L."/>
            <person name="Roberts R.J."/>
            <person name="DasSarma S."/>
        </authorList>
    </citation>
    <scope>NUCLEOTIDE SEQUENCE</scope>
    <source>
        <strain evidence="4">NMX12-1</strain>
    </source>
</reference>
<evidence type="ECO:0000259" key="3">
    <source>
        <dbReference type="PROSITE" id="PS51371"/>
    </source>
</evidence>
<accession>A0AAU8CFL6</accession>
<gene>
    <name evidence="4" type="ORF">ABSL23_02145</name>
</gene>